<organism evidence="1 2">
    <name type="scientific">Tetragonisca angustula</name>
    <dbReference type="NCBI Taxonomy" id="166442"/>
    <lineage>
        <taxon>Eukaryota</taxon>
        <taxon>Metazoa</taxon>
        <taxon>Ecdysozoa</taxon>
        <taxon>Arthropoda</taxon>
        <taxon>Hexapoda</taxon>
        <taxon>Insecta</taxon>
        <taxon>Pterygota</taxon>
        <taxon>Neoptera</taxon>
        <taxon>Endopterygota</taxon>
        <taxon>Hymenoptera</taxon>
        <taxon>Apocrita</taxon>
        <taxon>Aculeata</taxon>
        <taxon>Apoidea</taxon>
        <taxon>Anthophila</taxon>
        <taxon>Apidae</taxon>
        <taxon>Tetragonisca</taxon>
    </lineage>
</organism>
<reference evidence="1 2" key="1">
    <citation type="submission" date="2024-05" db="EMBL/GenBank/DDBJ databases">
        <title>The nuclear and mitochondrial genome assemblies of Tetragonisca angustula (Apidae: Meliponini), a tiny yet remarkable pollinator in the Neotropics.</title>
        <authorList>
            <person name="Ferrari R."/>
            <person name="Ricardo P.C."/>
            <person name="Dias F.C."/>
            <person name="Araujo N.S."/>
            <person name="Soares D.O."/>
            <person name="Zhou Q.-S."/>
            <person name="Zhu C.-D."/>
            <person name="Coutinho L."/>
            <person name="Airas M.C."/>
            <person name="Batista T.M."/>
        </authorList>
    </citation>
    <scope>NUCLEOTIDE SEQUENCE [LARGE SCALE GENOMIC DNA]</scope>
    <source>
        <strain evidence="1">ASF017062</strain>
        <tissue evidence="1">Abdomen</tissue>
    </source>
</reference>
<evidence type="ECO:0000313" key="2">
    <source>
        <dbReference type="Proteomes" id="UP001432146"/>
    </source>
</evidence>
<comment type="caution">
    <text evidence="1">The sequence shown here is derived from an EMBL/GenBank/DDBJ whole genome shotgun (WGS) entry which is preliminary data.</text>
</comment>
<proteinExistence type="predicted"/>
<evidence type="ECO:0000313" key="1">
    <source>
        <dbReference type="EMBL" id="KAK9300033.1"/>
    </source>
</evidence>
<dbReference type="AlphaFoldDB" id="A0AAW0ZR06"/>
<keyword evidence="2" id="KW-1185">Reference proteome</keyword>
<dbReference type="Proteomes" id="UP001432146">
    <property type="component" value="Unassembled WGS sequence"/>
</dbReference>
<dbReference type="EMBL" id="JAWNGG020000135">
    <property type="protein sequence ID" value="KAK9300033.1"/>
    <property type="molecule type" value="Genomic_DNA"/>
</dbReference>
<gene>
    <name evidence="1" type="ORF">QLX08_007149</name>
</gene>
<protein>
    <submittedName>
        <fullName evidence="1">Uncharacterized protein</fullName>
    </submittedName>
</protein>
<accession>A0AAW0ZR06</accession>
<name>A0AAW0ZR06_9HYME</name>
<sequence>MGETFHHNGQFLDNDETVVLKCCNECCLNECQGVFAGVWCVSGRRDKFVKPDKLHGVKVGDEAEIRQARR</sequence>